<evidence type="ECO:0000259" key="1">
    <source>
        <dbReference type="PROSITE" id="PS50943"/>
    </source>
</evidence>
<name>A0ABP6NIF0_9ACTN</name>
<dbReference type="Proteomes" id="UP001500320">
    <property type="component" value="Unassembled WGS sequence"/>
</dbReference>
<reference evidence="3" key="1">
    <citation type="journal article" date="2019" name="Int. J. Syst. Evol. Microbiol.">
        <title>The Global Catalogue of Microorganisms (GCM) 10K type strain sequencing project: providing services to taxonomists for standard genome sequencing and annotation.</title>
        <authorList>
            <consortium name="The Broad Institute Genomics Platform"/>
            <consortium name="The Broad Institute Genome Sequencing Center for Infectious Disease"/>
            <person name="Wu L."/>
            <person name="Ma J."/>
        </authorList>
    </citation>
    <scope>NUCLEOTIDE SEQUENCE [LARGE SCALE GENOMIC DNA]</scope>
    <source>
        <strain evidence="3">JCM 9373</strain>
    </source>
</reference>
<dbReference type="CDD" id="cd00093">
    <property type="entry name" value="HTH_XRE"/>
    <property type="match status" value="1"/>
</dbReference>
<comment type="caution">
    <text evidence="2">The sequence shown here is derived from an EMBL/GenBank/DDBJ whole genome shotgun (WGS) entry which is preliminary data.</text>
</comment>
<dbReference type="SUPFAM" id="SSF47413">
    <property type="entry name" value="lambda repressor-like DNA-binding domains"/>
    <property type="match status" value="1"/>
</dbReference>
<dbReference type="RefSeq" id="WP_344861646.1">
    <property type="nucleotide sequence ID" value="NZ_BAAAUT010000031.1"/>
</dbReference>
<feature type="domain" description="HTH cro/C1-type" evidence="1">
    <location>
        <begin position="24"/>
        <end position="78"/>
    </location>
</feature>
<dbReference type="PROSITE" id="PS50943">
    <property type="entry name" value="HTH_CROC1"/>
    <property type="match status" value="1"/>
</dbReference>
<dbReference type="Pfam" id="PF01381">
    <property type="entry name" value="HTH_3"/>
    <property type="match status" value="1"/>
</dbReference>
<protein>
    <recommendedName>
        <fullName evidence="1">HTH cro/C1-type domain-containing protein</fullName>
    </recommendedName>
</protein>
<evidence type="ECO:0000313" key="3">
    <source>
        <dbReference type="Proteomes" id="UP001500320"/>
    </source>
</evidence>
<proteinExistence type="predicted"/>
<accession>A0ABP6NIF0</accession>
<dbReference type="InterPro" id="IPR010982">
    <property type="entry name" value="Lambda_DNA-bd_dom_sf"/>
</dbReference>
<dbReference type="EMBL" id="BAAAUT010000031">
    <property type="protein sequence ID" value="GAA3144714.1"/>
    <property type="molecule type" value="Genomic_DNA"/>
</dbReference>
<dbReference type="InterPro" id="IPR001387">
    <property type="entry name" value="Cro/C1-type_HTH"/>
</dbReference>
<evidence type="ECO:0000313" key="2">
    <source>
        <dbReference type="EMBL" id="GAA3144714.1"/>
    </source>
</evidence>
<dbReference type="SMART" id="SM00530">
    <property type="entry name" value="HTH_XRE"/>
    <property type="match status" value="1"/>
</dbReference>
<keyword evidence="3" id="KW-1185">Reference proteome</keyword>
<gene>
    <name evidence="2" type="ORF">GCM10010466_39770</name>
</gene>
<organism evidence="2 3">
    <name type="scientific">Planomonospora alba</name>
    <dbReference type="NCBI Taxonomy" id="161354"/>
    <lineage>
        <taxon>Bacteria</taxon>
        <taxon>Bacillati</taxon>
        <taxon>Actinomycetota</taxon>
        <taxon>Actinomycetes</taxon>
        <taxon>Streptosporangiales</taxon>
        <taxon>Streptosporangiaceae</taxon>
        <taxon>Planomonospora</taxon>
    </lineage>
</organism>
<sequence length="96" mass="10005">MTTTSSPLALPAFVPARVFSGARLHELRTAAGARLELLAFVSGLTSSAIRSYETGRSVPSLNTAAAIAQVLDCTLDDLLVATTDEPQEQDEAGTEA</sequence>
<dbReference type="Gene3D" id="1.10.260.40">
    <property type="entry name" value="lambda repressor-like DNA-binding domains"/>
    <property type="match status" value="1"/>
</dbReference>